<sequence>MGKRFNNLNAALKYLRPPGANDTTEIPDAPSGSQLRQFQDYKAGKRMITYTRSTTSNPGDIAAAALKPFALPAANTNSFLVDISQRAITNFTAAGLSAAELNIDTTPEGITNLTKVNGFTPARATVKNVTGTTATTKTSKITGDTYKSKAGASYTYPFGRSTDDPSYSEVKAAIAAAVAAASGNKGVSFKPEIYR</sequence>
<evidence type="ECO:0000313" key="2">
    <source>
        <dbReference type="Proteomes" id="UP000222310"/>
    </source>
</evidence>
<reference evidence="1 2" key="1">
    <citation type="submission" date="2015-02" db="EMBL/GenBank/DDBJ databases">
        <title>Nostoc linckia genome annotation.</title>
        <authorList>
            <person name="Zhou Z."/>
        </authorList>
    </citation>
    <scope>NUCLEOTIDE SEQUENCE [LARGE SCALE GENOMIC DNA]</scope>
    <source>
        <strain evidence="2">z8</strain>
    </source>
</reference>
<accession>A0A9Q5Z948</accession>
<dbReference type="AlphaFoldDB" id="A0A9Q5Z948"/>
<dbReference type="GeneID" id="57095773"/>
<organism evidence="1 2">
    <name type="scientific">Nostoc linckia z8</name>
    <dbReference type="NCBI Taxonomy" id="1628746"/>
    <lineage>
        <taxon>Bacteria</taxon>
        <taxon>Bacillati</taxon>
        <taxon>Cyanobacteriota</taxon>
        <taxon>Cyanophyceae</taxon>
        <taxon>Nostocales</taxon>
        <taxon>Nostocaceae</taxon>
        <taxon>Nostoc</taxon>
    </lineage>
</organism>
<dbReference type="Proteomes" id="UP000222310">
    <property type="component" value="Unassembled WGS sequence"/>
</dbReference>
<dbReference type="EMBL" id="LAHD01000079">
    <property type="protein sequence ID" value="PHK00652.1"/>
    <property type="molecule type" value="Genomic_DNA"/>
</dbReference>
<proteinExistence type="predicted"/>
<protein>
    <submittedName>
        <fullName evidence="1">Uncharacterized protein</fullName>
    </submittedName>
</protein>
<gene>
    <name evidence="1" type="ORF">VF08_23600</name>
</gene>
<dbReference type="RefSeq" id="WP_099069595.1">
    <property type="nucleotide sequence ID" value="NZ_LAHD01000079.1"/>
</dbReference>
<name>A0A9Q5Z948_NOSLI</name>
<evidence type="ECO:0000313" key="1">
    <source>
        <dbReference type="EMBL" id="PHK00652.1"/>
    </source>
</evidence>
<comment type="caution">
    <text evidence="1">The sequence shown here is derived from an EMBL/GenBank/DDBJ whole genome shotgun (WGS) entry which is preliminary data.</text>
</comment>